<evidence type="ECO:0000256" key="3">
    <source>
        <dbReference type="ARBA" id="ARBA00022605"/>
    </source>
</evidence>
<dbReference type="SUPFAM" id="SSF52317">
    <property type="entry name" value="Class I glutamine amidotransferase-like"/>
    <property type="match status" value="1"/>
</dbReference>
<name>A0A127F9Z8_STEDE</name>
<dbReference type="InterPro" id="IPR029062">
    <property type="entry name" value="Class_I_gatase-like"/>
</dbReference>
<feature type="domain" description="Glutamine amidotransferase" evidence="12">
    <location>
        <begin position="7"/>
        <end position="199"/>
    </location>
</feature>
<reference evidence="13 14" key="1">
    <citation type="submission" date="2015-06" db="EMBL/GenBank/DDBJ databases">
        <title>A Comprehensive Approach to Explore the Metabolic and Phylogenetic Diversity of Bacterial Steroid Degradation in the Environment: Testosterone as an Example.</title>
        <authorList>
            <person name="Yang F.-C."/>
            <person name="Chen Y.-L."/>
            <person name="Yu C.-P."/>
            <person name="Tang S.-L."/>
            <person name="Wang P.-H."/>
            <person name="Ismail W."/>
            <person name="Wang C.-H."/>
            <person name="Yang C.-Y."/>
            <person name="Chiang Y.-R."/>
        </authorList>
    </citation>
    <scope>NUCLEOTIDE SEQUENCE [LARGE SCALE GENOMIC DNA]</scope>
    <source>
        <strain evidence="13 14">DSM 18526</strain>
    </source>
</reference>
<dbReference type="GO" id="GO:0000107">
    <property type="term" value="F:imidazoleglycerol-phosphate synthase activity"/>
    <property type="evidence" value="ECO:0007669"/>
    <property type="project" value="UniProtKB-UniRule"/>
</dbReference>
<comment type="subunit">
    <text evidence="2 10">Heterodimer of HisH and HisF.</text>
</comment>
<comment type="pathway">
    <text evidence="1 10">Amino-acid biosynthesis; L-histidine biosynthesis; L-histidine from 5-phospho-alpha-D-ribose 1-diphosphate: step 5/9.</text>
</comment>
<keyword evidence="4 10" id="KW-0378">Hydrolase</keyword>
<keyword evidence="6 10" id="KW-0368">Histidine biosynthesis</keyword>
<protein>
    <recommendedName>
        <fullName evidence="10">Imidazole glycerol phosphate synthase subunit HisH</fullName>
        <ecNumber evidence="10">4.3.2.10</ecNumber>
    </recommendedName>
    <alternativeName>
        <fullName evidence="10">IGP synthase glutaminase subunit</fullName>
        <ecNumber evidence="10">3.5.1.2</ecNumber>
    </alternativeName>
    <alternativeName>
        <fullName evidence="10">IGP synthase subunit HisH</fullName>
    </alternativeName>
    <alternativeName>
        <fullName evidence="10">ImGP synthase subunit HisH</fullName>
        <shortName evidence="10">IGPS subunit HisH</shortName>
    </alternativeName>
</protein>
<dbReference type="PANTHER" id="PTHR42701:SF1">
    <property type="entry name" value="IMIDAZOLE GLYCEROL PHOSPHATE SYNTHASE SUBUNIT HISH"/>
    <property type="match status" value="1"/>
</dbReference>
<sequence>MITIVNIDIGNVGSIVNMLRRIGVRTLISDIPDDISQAEKLILPGVGAFGAGMEGLKRKGLVEALTEAVMQRQVPILGVCLGMQLLAESSKEASCPGLGWIRGKVVRLRPEDRYLRVPHMGWNTVKPIPGAALFDPTADEPRFYFAHSFYMDCADRVDVVAEATYGFTFPVAVQKRNVFGVQFHPEKSHRFGREVLRRFSEFSIC</sequence>
<dbReference type="EC" id="3.5.1.2" evidence="10"/>
<keyword evidence="13" id="KW-0808">Transferase</keyword>
<evidence type="ECO:0000256" key="10">
    <source>
        <dbReference type="HAMAP-Rule" id="MF_00278"/>
    </source>
</evidence>
<evidence type="ECO:0000256" key="1">
    <source>
        <dbReference type="ARBA" id="ARBA00005091"/>
    </source>
</evidence>
<dbReference type="GO" id="GO:0016829">
    <property type="term" value="F:lyase activity"/>
    <property type="evidence" value="ECO:0007669"/>
    <property type="project" value="UniProtKB-KW"/>
</dbReference>
<evidence type="ECO:0000256" key="7">
    <source>
        <dbReference type="ARBA" id="ARBA00023239"/>
    </source>
</evidence>
<dbReference type="Gene3D" id="3.40.50.880">
    <property type="match status" value="1"/>
</dbReference>
<dbReference type="PIRSF" id="PIRSF000495">
    <property type="entry name" value="Amidotransf_hisH"/>
    <property type="match status" value="1"/>
</dbReference>
<evidence type="ECO:0000256" key="9">
    <source>
        <dbReference type="ARBA" id="ARBA00049534"/>
    </source>
</evidence>
<dbReference type="GO" id="GO:0000105">
    <property type="term" value="P:L-histidine biosynthetic process"/>
    <property type="evidence" value="ECO:0007669"/>
    <property type="project" value="UniProtKB-UniRule"/>
</dbReference>
<comment type="function">
    <text evidence="10">IGPS catalyzes the conversion of PRFAR and glutamine to IGP, AICAR and glutamate. The HisH subunit catalyzes the hydrolysis of glutamine to glutamate and ammonia as part of the synthesis of IGP and AICAR. The resulting ammonia molecule is channeled to the active site of HisF.</text>
</comment>
<feature type="active site" evidence="10 11">
    <location>
        <position position="186"/>
    </location>
</feature>
<keyword evidence="5 10" id="KW-0315">Glutamine amidotransferase</keyword>
<evidence type="ECO:0000256" key="4">
    <source>
        <dbReference type="ARBA" id="ARBA00022801"/>
    </source>
</evidence>
<dbReference type="InterPro" id="IPR017926">
    <property type="entry name" value="GATASE"/>
</dbReference>
<dbReference type="GO" id="GO:0004359">
    <property type="term" value="F:glutaminase activity"/>
    <property type="evidence" value="ECO:0007669"/>
    <property type="project" value="UniProtKB-EC"/>
</dbReference>
<organism evidence="13 14">
    <name type="scientific">Steroidobacter denitrificans</name>
    <dbReference type="NCBI Taxonomy" id="465721"/>
    <lineage>
        <taxon>Bacteria</taxon>
        <taxon>Pseudomonadati</taxon>
        <taxon>Pseudomonadota</taxon>
        <taxon>Gammaproteobacteria</taxon>
        <taxon>Steroidobacterales</taxon>
        <taxon>Steroidobacteraceae</taxon>
        <taxon>Steroidobacter</taxon>
    </lineage>
</organism>
<dbReference type="GO" id="GO:0005737">
    <property type="term" value="C:cytoplasm"/>
    <property type="evidence" value="ECO:0007669"/>
    <property type="project" value="UniProtKB-SubCell"/>
</dbReference>
<comment type="catalytic activity">
    <reaction evidence="8 10">
        <text>5-[(5-phospho-1-deoxy-D-ribulos-1-ylimino)methylamino]-1-(5-phospho-beta-D-ribosyl)imidazole-4-carboxamide + L-glutamine = D-erythro-1-(imidazol-4-yl)glycerol 3-phosphate + 5-amino-1-(5-phospho-beta-D-ribosyl)imidazole-4-carboxamide + L-glutamate + H(+)</text>
        <dbReference type="Rhea" id="RHEA:24793"/>
        <dbReference type="ChEBI" id="CHEBI:15378"/>
        <dbReference type="ChEBI" id="CHEBI:29985"/>
        <dbReference type="ChEBI" id="CHEBI:58278"/>
        <dbReference type="ChEBI" id="CHEBI:58359"/>
        <dbReference type="ChEBI" id="CHEBI:58475"/>
        <dbReference type="ChEBI" id="CHEBI:58525"/>
        <dbReference type="EC" id="4.3.2.10"/>
    </reaction>
</comment>
<dbReference type="KEGG" id="sdf:ACG33_04780"/>
<gene>
    <name evidence="10" type="primary">hisH</name>
    <name evidence="13" type="ORF">ACG33_04780</name>
</gene>
<dbReference type="PATRIC" id="fig|465721.4.peg.1020"/>
<keyword evidence="3 10" id="KW-0028">Amino-acid biosynthesis</keyword>
<dbReference type="HAMAP" id="MF_00278">
    <property type="entry name" value="HisH"/>
    <property type="match status" value="1"/>
</dbReference>
<evidence type="ECO:0000256" key="8">
    <source>
        <dbReference type="ARBA" id="ARBA00047838"/>
    </source>
</evidence>
<evidence type="ECO:0000256" key="11">
    <source>
        <dbReference type="PIRSR" id="PIRSR000495-1"/>
    </source>
</evidence>
<accession>A0A127F9Z8</accession>
<feature type="active site" description="Nucleophile" evidence="10 11">
    <location>
        <position position="80"/>
    </location>
</feature>
<dbReference type="EMBL" id="CP011971">
    <property type="protein sequence ID" value="AMN46428.1"/>
    <property type="molecule type" value="Genomic_DNA"/>
</dbReference>
<keyword evidence="14" id="KW-1185">Reference proteome</keyword>
<dbReference type="InterPro" id="IPR010139">
    <property type="entry name" value="Imidazole-glycPsynth_HisH"/>
</dbReference>
<dbReference type="CDD" id="cd01748">
    <property type="entry name" value="GATase1_IGP_Synthase"/>
    <property type="match status" value="1"/>
</dbReference>
<keyword evidence="13" id="KW-0328">Glycosyltransferase</keyword>
<dbReference type="PANTHER" id="PTHR42701">
    <property type="entry name" value="IMIDAZOLE GLYCEROL PHOSPHATE SYNTHASE SUBUNIT HISH"/>
    <property type="match status" value="1"/>
</dbReference>
<evidence type="ECO:0000256" key="2">
    <source>
        <dbReference type="ARBA" id="ARBA00011152"/>
    </source>
</evidence>
<dbReference type="UniPathway" id="UPA00031">
    <property type="reaction ID" value="UER00010"/>
</dbReference>
<dbReference type="STRING" id="465721.ACG33_04780"/>
<dbReference type="PROSITE" id="PS51273">
    <property type="entry name" value="GATASE_TYPE_1"/>
    <property type="match status" value="1"/>
</dbReference>
<dbReference type="NCBIfam" id="TIGR01855">
    <property type="entry name" value="IMP_synth_hisH"/>
    <property type="match status" value="1"/>
</dbReference>
<evidence type="ECO:0000313" key="14">
    <source>
        <dbReference type="Proteomes" id="UP000070250"/>
    </source>
</evidence>
<dbReference type="AlphaFoldDB" id="A0A127F9Z8"/>
<evidence type="ECO:0000259" key="12">
    <source>
        <dbReference type="Pfam" id="PF00117"/>
    </source>
</evidence>
<evidence type="ECO:0000256" key="6">
    <source>
        <dbReference type="ARBA" id="ARBA00023102"/>
    </source>
</evidence>
<dbReference type="OrthoDB" id="9807137at2"/>
<evidence type="ECO:0000256" key="5">
    <source>
        <dbReference type="ARBA" id="ARBA00022962"/>
    </source>
</evidence>
<dbReference type="Pfam" id="PF00117">
    <property type="entry name" value="GATase"/>
    <property type="match status" value="1"/>
</dbReference>
<evidence type="ECO:0000313" key="13">
    <source>
        <dbReference type="EMBL" id="AMN46428.1"/>
    </source>
</evidence>
<dbReference type="EC" id="4.3.2.10" evidence="10"/>
<keyword evidence="10" id="KW-0963">Cytoplasm</keyword>
<feature type="active site" evidence="10 11">
    <location>
        <position position="184"/>
    </location>
</feature>
<proteinExistence type="inferred from homology"/>
<keyword evidence="7 10" id="KW-0456">Lyase</keyword>
<dbReference type="Proteomes" id="UP000070250">
    <property type="component" value="Chromosome"/>
</dbReference>
<comment type="catalytic activity">
    <reaction evidence="9 10">
        <text>L-glutamine + H2O = L-glutamate + NH4(+)</text>
        <dbReference type="Rhea" id="RHEA:15889"/>
        <dbReference type="ChEBI" id="CHEBI:15377"/>
        <dbReference type="ChEBI" id="CHEBI:28938"/>
        <dbReference type="ChEBI" id="CHEBI:29985"/>
        <dbReference type="ChEBI" id="CHEBI:58359"/>
        <dbReference type="EC" id="3.5.1.2"/>
    </reaction>
</comment>
<comment type="subcellular location">
    <subcellularLocation>
        <location evidence="10">Cytoplasm</location>
    </subcellularLocation>
</comment>